<dbReference type="Pfam" id="PF09273">
    <property type="entry name" value="Rubis-subs-bind"/>
    <property type="match status" value="1"/>
</dbReference>
<dbReference type="SUPFAM" id="SSF82199">
    <property type="entry name" value="SET domain"/>
    <property type="match status" value="1"/>
</dbReference>
<dbReference type="STRING" id="4846.A0A367IP97"/>
<dbReference type="PANTHER" id="PTHR13271:SF151">
    <property type="entry name" value="SET DOMAIN-CONTAINING PROTEIN 4"/>
    <property type="match status" value="1"/>
</dbReference>
<evidence type="ECO:0000256" key="3">
    <source>
        <dbReference type="ARBA" id="ARBA00022691"/>
    </source>
</evidence>
<dbReference type="Pfam" id="PF00856">
    <property type="entry name" value="SET"/>
    <property type="match status" value="1"/>
</dbReference>
<dbReference type="Gene3D" id="3.90.1420.10">
    <property type="entry name" value="Rubisco LSMT, substrate-binding domain"/>
    <property type="match status" value="1"/>
</dbReference>
<dbReference type="EMBL" id="PJQM01006552">
    <property type="protein sequence ID" value="RCH79485.1"/>
    <property type="molecule type" value="Genomic_DNA"/>
</dbReference>
<evidence type="ECO:0000256" key="1">
    <source>
        <dbReference type="ARBA" id="ARBA00022603"/>
    </source>
</evidence>
<dbReference type="GO" id="GO:0016279">
    <property type="term" value="F:protein-lysine N-methyltransferase activity"/>
    <property type="evidence" value="ECO:0007669"/>
    <property type="project" value="InterPro"/>
</dbReference>
<comment type="caution">
    <text evidence="5">The sequence shown here is derived from an EMBL/GenBank/DDBJ whole genome shotgun (WGS) entry which is preliminary data.</text>
</comment>
<dbReference type="InterPro" id="IPR044429">
    <property type="entry name" value="SETD4_SET"/>
</dbReference>
<keyword evidence="2" id="KW-0808">Transferase</keyword>
<organism evidence="5 6">
    <name type="scientific">Rhizopus stolonifer</name>
    <name type="common">Rhizopus nigricans</name>
    <dbReference type="NCBI Taxonomy" id="4846"/>
    <lineage>
        <taxon>Eukaryota</taxon>
        <taxon>Fungi</taxon>
        <taxon>Fungi incertae sedis</taxon>
        <taxon>Mucoromycota</taxon>
        <taxon>Mucoromycotina</taxon>
        <taxon>Mucoromycetes</taxon>
        <taxon>Mucorales</taxon>
        <taxon>Mucorineae</taxon>
        <taxon>Rhizopodaceae</taxon>
        <taxon>Rhizopus</taxon>
    </lineage>
</organism>
<keyword evidence="1" id="KW-0489">Methyltransferase</keyword>
<name>A0A367IP97_RHIST</name>
<protein>
    <submittedName>
        <fullName evidence="5">SET domain-containing protein 4</fullName>
    </submittedName>
</protein>
<feature type="domain" description="SET" evidence="4">
    <location>
        <begin position="1"/>
        <end position="195"/>
    </location>
</feature>
<evidence type="ECO:0000313" key="5">
    <source>
        <dbReference type="EMBL" id="RCH79485.1"/>
    </source>
</evidence>
<dbReference type="AlphaFoldDB" id="A0A367IP97"/>
<evidence type="ECO:0000256" key="2">
    <source>
        <dbReference type="ARBA" id="ARBA00022679"/>
    </source>
</evidence>
<keyword evidence="3" id="KW-0949">S-adenosyl-L-methionine</keyword>
<accession>A0A367IP97</accession>
<evidence type="ECO:0000313" key="6">
    <source>
        <dbReference type="Proteomes" id="UP000253551"/>
    </source>
</evidence>
<dbReference type="Gene3D" id="3.90.1410.10">
    <property type="entry name" value="set domain protein methyltransferase, domain 1"/>
    <property type="match status" value="1"/>
</dbReference>
<dbReference type="Proteomes" id="UP000253551">
    <property type="component" value="Unassembled WGS sequence"/>
</dbReference>
<sequence length="375" mass="43075">MMATQDIEAGEVIVSVPKHFLITNESLTKLYGTHSLSANQLLALHLVLLTRDKQSWWKPYIDLLPMHFNTMPVNYPQELYNHLPTSLKQESKQQKENIQVDYLACLKFCQSRSLQEMSAKEFKWAWLCVNTRCIHMSVPDYLAKGENVALAPMLDFLNHTTEAKIESGFSIKSQSFEIKTMTSYKKGEQVFINYGPHDNLAMLKEYGFVLKENTYNFVLLDNEVWSLYAQLESKRGLEIKKDILEGSGYAGDYSIKKGETSFRLMAALRLLALEGTTEPGFDRRVMNWHDVVMGQADWISPENERKAYLMLQSICKNVAEQATKELLALSKISETHPETEIHPFAVYFSIQVWKESKDIIDETLDYLSEKLSTAL</sequence>
<evidence type="ECO:0000259" key="4">
    <source>
        <dbReference type="PROSITE" id="PS50280"/>
    </source>
</evidence>
<dbReference type="InterPro" id="IPR036464">
    <property type="entry name" value="Rubisco_LSMT_subst-bd_sf"/>
</dbReference>
<reference evidence="5 6" key="1">
    <citation type="journal article" date="2018" name="G3 (Bethesda)">
        <title>Phylogenetic and Phylogenomic Definition of Rhizopus Species.</title>
        <authorList>
            <person name="Gryganskyi A.P."/>
            <person name="Golan J."/>
            <person name="Dolatabadi S."/>
            <person name="Mondo S."/>
            <person name="Robb S."/>
            <person name="Idnurm A."/>
            <person name="Muszewska A."/>
            <person name="Steczkiewicz K."/>
            <person name="Masonjones S."/>
            <person name="Liao H.L."/>
            <person name="Gajdeczka M.T."/>
            <person name="Anike F."/>
            <person name="Vuek A."/>
            <person name="Anishchenko I.M."/>
            <person name="Voigt K."/>
            <person name="de Hoog G.S."/>
            <person name="Smith M.E."/>
            <person name="Heitman J."/>
            <person name="Vilgalys R."/>
            <person name="Stajich J.E."/>
        </authorList>
    </citation>
    <scope>NUCLEOTIDE SEQUENCE [LARGE SCALE GENOMIC DNA]</scope>
    <source>
        <strain evidence="5 6">LSU 92-RS-03</strain>
    </source>
</reference>
<dbReference type="CDD" id="cd19177">
    <property type="entry name" value="SET_SETD4"/>
    <property type="match status" value="1"/>
</dbReference>
<dbReference type="InterPro" id="IPR046341">
    <property type="entry name" value="SET_dom_sf"/>
</dbReference>
<keyword evidence="6" id="KW-1185">Reference proteome</keyword>
<dbReference type="PANTHER" id="PTHR13271">
    <property type="entry name" value="UNCHARACTERIZED PUTATIVE METHYLTRANSFERASE"/>
    <property type="match status" value="1"/>
</dbReference>
<dbReference type="GO" id="GO:0032259">
    <property type="term" value="P:methylation"/>
    <property type="evidence" value="ECO:0007669"/>
    <property type="project" value="UniProtKB-KW"/>
</dbReference>
<dbReference type="InterPro" id="IPR001214">
    <property type="entry name" value="SET_dom"/>
</dbReference>
<proteinExistence type="predicted"/>
<dbReference type="InterPro" id="IPR015353">
    <property type="entry name" value="Rubisco_LSMT_subst-bd"/>
</dbReference>
<dbReference type="PROSITE" id="PS50280">
    <property type="entry name" value="SET"/>
    <property type="match status" value="1"/>
</dbReference>
<dbReference type="InterPro" id="IPR050600">
    <property type="entry name" value="SETD3_SETD6_MTase"/>
</dbReference>
<gene>
    <name evidence="5" type="primary">SETD4_2</name>
    <name evidence="5" type="ORF">CU098_004696</name>
</gene>
<dbReference type="OrthoDB" id="341421at2759"/>